<name>F2UKU8_SALR5</name>
<dbReference type="eggNOG" id="ENOG502QT99">
    <property type="taxonomic scope" value="Eukaryota"/>
</dbReference>
<protein>
    <submittedName>
        <fullName evidence="2">Uncharacterized protein</fullName>
    </submittedName>
</protein>
<evidence type="ECO:0000313" key="2">
    <source>
        <dbReference type="EMBL" id="EGD77747.1"/>
    </source>
</evidence>
<gene>
    <name evidence="2" type="ORF">PTSG_08836</name>
</gene>
<accession>F2UKU8</accession>
<dbReference type="InParanoid" id="F2UKU8"/>
<feature type="chain" id="PRO_5003288707" evidence="1">
    <location>
        <begin position="42"/>
        <end position="456"/>
    </location>
</feature>
<dbReference type="KEGG" id="sre:PTSG_08836"/>
<dbReference type="GeneID" id="16070777"/>
<reference evidence="2" key="1">
    <citation type="submission" date="2009-08" db="EMBL/GenBank/DDBJ databases">
        <title>Annotation of Salpingoeca rosetta.</title>
        <authorList>
            <consortium name="The Broad Institute Genome Sequencing Platform"/>
            <person name="Russ C."/>
            <person name="Cuomo C."/>
            <person name="Burger G."/>
            <person name="Gray M.W."/>
            <person name="Holland P.W.H."/>
            <person name="King N."/>
            <person name="Lang F.B.F."/>
            <person name="Roger A.J."/>
            <person name="Ruiz-Trillo I."/>
            <person name="Young S.K."/>
            <person name="Zeng Q."/>
            <person name="Gargeya S."/>
            <person name="Alvarado L."/>
            <person name="Berlin A."/>
            <person name="Chapman S.B."/>
            <person name="Chen Z."/>
            <person name="Freedman E."/>
            <person name="Gellesch M."/>
            <person name="Goldberg J."/>
            <person name="Griggs A."/>
            <person name="Gujja S."/>
            <person name="Heilman E."/>
            <person name="Heiman D."/>
            <person name="Howarth C."/>
            <person name="Mehta T."/>
            <person name="Neiman D."/>
            <person name="Pearson M."/>
            <person name="Roberts A."/>
            <person name="Saif S."/>
            <person name="Shea T."/>
            <person name="Shenoy N."/>
            <person name="Sisk P."/>
            <person name="Stolte C."/>
            <person name="Sykes S."/>
            <person name="White J."/>
            <person name="Yandava C."/>
            <person name="Haas B."/>
            <person name="Nusbaum C."/>
            <person name="Birren B."/>
        </authorList>
    </citation>
    <scope>NUCLEOTIDE SEQUENCE [LARGE SCALE GENOMIC DNA]</scope>
    <source>
        <strain evidence="2">ATCC 50818</strain>
    </source>
</reference>
<sequence length="456" mass="47793">MMPRRTSSSSSSSSSSSRLVVVLTTTCTLLLAVWQWDTCSSEVVLEEDGSGTFHINTTDSQPVFVNGINVDEMFQAIYQNQLSIQQQVALNDAQALHISQLQARLCDLAEPEPSVSTIDAFPPNAEPDPGDGDVIGPVIGTPLVRDNRWSGGVLADNGLIYGIPLHANAPLILDPETGTVDNPLSDSAVYKWSGGVLGSNGLIYGFPFFEPSVLVIDPATNATGTIPLNMSTSFSGDEGDGMWQSGILASNGLIFAIPDIAGAVLVIDPATNATDMTTMAGLDDGSWFGAVQAPNDLIYSVPSTASSVLIINPFSKTTDTTSIVVRRNGDTGTWAGTVLAENGLIYGIPSTATKVLVVNPGTKEMNIISIPDVSTAAKWRGGVLSPTGLIVGIPQHASSVLLIDPALDTVDTTTLSGLSSGSFYWSGGVLANNGRIYGIPTRARTILVIHPRGQMC</sequence>
<dbReference type="EMBL" id="GL832979">
    <property type="protein sequence ID" value="EGD77747.1"/>
    <property type="molecule type" value="Genomic_DNA"/>
</dbReference>
<keyword evidence="3" id="KW-1185">Reference proteome</keyword>
<dbReference type="RefSeq" id="XP_004990223.1">
    <property type="nucleotide sequence ID" value="XM_004990166.1"/>
</dbReference>
<evidence type="ECO:0000313" key="3">
    <source>
        <dbReference type="Proteomes" id="UP000007799"/>
    </source>
</evidence>
<feature type="signal peptide" evidence="1">
    <location>
        <begin position="1"/>
        <end position="41"/>
    </location>
</feature>
<keyword evidence="1" id="KW-0732">Signal</keyword>
<dbReference type="OrthoDB" id="10260017at2759"/>
<evidence type="ECO:0000256" key="1">
    <source>
        <dbReference type="SAM" id="SignalP"/>
    </source>
</evidence>
<organism evidence="3">
    <name type="scientific">Salpingoeca rosetta (strain ATCC 50818 / BSB-021)</name>
    <dbReference type="NCBI Taxonomy" id="946362"/>
    <lineage>
        <taxon>Eukaryota</taxon>
        <taxon>Choanoflagellata</taxon>
        <taxon>Craspedida</taxon>
        <taxon>Salpingoecidae</taxon>
        <taxon>Salpingoeca</taxon>
    </lineage>
</organism>
<proteinExistence type="predicted"/>
<dbReference type="AlphaFoldDB" id="F2UKU8"/>
<dbReference type="Proteomes" id="UP000007799">
    <property type="component" value="Unassembled WGS sequence"/>
</dbReference>